<comment type="caution">
    <text evidence="1">The sequence shown here is derived from an EMBL/GenBank/DDBJ whole genome shotgun (WGS) entry which is preliminary data.</text>
</comment>
<sequence>MPNYQYSREARLLLVDHSDEKVAVQYNSNQQPILMPQIGPRPPYYCHPRYEQYYPVI</sequence>
<protein>
    <submittedName>
        <fullName evidence="1">Uncharacterized protein</fullName>
    </submittedName>
</protein>
<organism evidence="1 2">
    <name type="scientific">Neobacillus bataviensis</name>
    <dbReference type="NCBI Taxonomy" id="220685"/>
    <lineage>
        <taxon>Bacteria</taxon>
        <taxon>Bacillati</taxon>
        <taxon>Bacillota</taxon>
        <taxon>Bacilli</taxon>
        <taxon>Bacillales</taxon>
        <taxon>Bacillaceae</taxon>
        <taxon>Neobacillus</taxon>
    </lineage>
</organism>
<gene>
    <name evidence="1" type="ORF">FB550_103415</name>
</gene>
<dbReference type="RefSeq" id="WP_186446423.1">
    <property type="nucleotide sequence ID" value="NZ_VIVN01000003.1"/>
</dbReference>
<dbReference type="Proteomes" id="UP000319671">
    <property type="component" value="Unassembled WGS sequence"/>
</dbReference>
<keyword evidence="2" id="KW-1185">Reference proteome</keyword>
<reference evidence="1 2" key="1">
    <citation type="submission" date="2019-06" db="EMBL/GenBank/DDBJ databases">
        <title>Sorghum-associated microbial communities from plants grown in Nebraska, USA.</title>
        <authorList>
            <person name="Schachtman D."/>
        </authorList>
    </citation>
    <scope>NUCLEOTIDE SEQUENCE [LARGE SCALE GENOMIC DNA]</scope>
    <source>
        <strain evidence="1 2">2482</strain>
    </source>
</reference>
<dbReference type="AlphaFoldDB" id="A0A561DPE4"/>
<name>A0A561DPE4_9BACI</name>
<accession>A0A561DPE4</accession>
<dbReference type="EMBL" id="VIVN01000003">
    <property type="protein sequence ID" value="TWE05237.1"/>
    <property type="molecule type" value="Genomic_DNA"/>
</dbReference>
<evidence type="ECO:0000313" key="2">
    <source>
        <dbReference type="Proteomes" id="UP000319671"/>
    </source>
</evidence>
<evidence type="ECO:0000313" key="1">
    <source>
        <dbReference type="EMBL" id="TWE05237.1"/>
    </source>
</evidence>
<proteinExistence type="predicted"/>